<feature type="transmembrane region" description="Helical" evidence="2">
    <location>
        <begin position="398"/>
        <end position="414"/>
    </location>
</feature>
<protein>
    <submittedName>
        <fullName evidence="4">Alpha/beta hydrolase</fullName>
    </submittedName>
</protein>
<dbReference type="PANTHER" id="PTHR22946">
    <property type="entry name" value="DIENELACTONE HYDROLASE DOMAIN-CONTAINING PROTEIN-RELATED"/>
    <property type="match status" value="1"/>
</dbReference>
<evidence type="ECO:0000313" key="4">
    <source>
        <dbReference type="EMBL" id="GLI94852.1"/>
    </source>
</evidence>
<dbReference type="InterPro" id="IPR029058">
    <property type="entry name" value="AB_hydrolase_fold"/>
</dbReference>
<dbReference type="SUPFAM" id="SSF53474">
    <property type="entry name" value="alpha/beta-Hydrolases"/>
    <property type="match status" value="1"/>
</dbReference>
<keyword evidence="2" id="KW-0812">Transmembrane</keyword>
<keyword evidence="2" id="KW-1133">Transmembrane helix</keyword>
<sequence length="505" mass="53961">MRDARDKFFLIAALLIVCVAMVEVRAQMRDLVVTTAKVGEIPVSILQKSTHAPAPAIVIAHGFSGSQQLMAPLATTLAQNGYVAVTFDFSGHGRNPLPMTGGVRDLARSTAVLLEDIDRVVAFARTLRGADGRVAVAGHSMATDLIVREARRDPTIEAVIALSFFAQDVTAASPKNLLIIDGAWESQRLIDVGMRVVSEAAGGPAQPGVTYGDVSAGGGRRLALARGVEHIGVLYSQDALAEAVRWLNAVFGRDESGFIDRRGRWLAALFTGLILLARPLARLLPALAASPLGAGLSWRRLAPRAIAPALLTPLLLWKAPTAFMPVLLGDYLTLHLGLYGLLTAAGLWLQRDPGVAFPLWPLTPLLCCGAAVAAYYTVAFGLPLDAYVTSFAPTARRAMLLPPIFIGCAMYFLADEWMTRGMAAARGGYVFSKFCFVASLGIAVALNPRRLFFLIIIAVVIVILLTVYGVVGHWVYARTRDHRPGALGAAFGLAWAIAVCFPIVD</sequence>
<evidence type="ECO:0000256" key="2">
    <source>
        <dbReference type="SAM" id="Phobius"/>
    </source>
</evidence>
<keyword evidence="2" id="KW-0472">Membrane</keyword>
<dbReference type="AlphaFoldDB" id="A0A9W6LTT1"/>
<feature type="transmembrane region" description="Helical" evidence="2">
    <location>
        <begin position="452"/>
        <end position="474"/>
    </location>
</feature>
<accession>A0A9W6LTT1</accession>
<feature type="transmembrane region" description="Helical" evidence="2">
    <location>
        <begin position="356"/>
        <end position="378"/>
    </location>
</feature>
<dbReference type="Pfam" id="PF12146">
    <property type="entry name" value="Hydrolase_4"/>
    <property type="match status" value="1"/>
</dbReference>
<proteinExistence type="predicted"/>
<reference evidence="4" key="1">
    <citation type="journal article" date="2023" name="Int. J. Syst. Evol. Microbiol.">
        <title>Methylocystis iwaonis sp. nov., a type II methane-oxidizing bacterium from surface soil of a rice paddy field in Japan, and emended description of the genus Methylocystis (ex Whittenbury et al. 1970) Bowman et al. 1993.</title>
        <authorList>
            <person name="Kaise H."/>
            <person name="Sawadogo J.B."/>
            <person name="Alam M.S."/>
            <person name="Ueno C."/>
            <person name="Dianou D."/>
            <person name="Shinjo R."/>
            <person name="Asakawa S."/>
        </authorList>
    </citation>
    <scope>NUCLEOTIDE SEQUENCE</scope>
    <source>
        <strain evidence="4">LMG27198</strain>
    </source>
</reference>
<keyword evidence="5" id="KW-1185">Reference proteome</keyword>
<feature type="domain" description="Serine aminopeptidase S33" evidence="3">
    <location>
        <begin position="53"/>
        <end position="162"/>
    </location>
</feature>
<dbReference type="Proteomes" id="UP001144323">
    <property type="component" value="Unassembled WGS sequence"/>
</dbReference>
<dbReference type="GO" id="GO:0052689">
    <property type="term" value="F:carboxylic ester hydrolase activity"/>
    <property type="evidence" value="ECO:0007669"/>
    <property type="project" value="UniProtKB-ARBA"/>
</dbReference>
<dbReference type="EMBL" id="BSEC01000001">
    <property type="protein sequence ID" value="GLI94852.1"/>
    <property type="molecule type" value="Genomic_DNA"/>
</dbReference>
<dbReference type="RefSeq" id="WP_349775555.1">
    <property type="nucleotide sequence ID" value="NZ_BSEC01000001.1"/>
</dbReference>
<organism evidence="4 5">
    <name type="scientific">Methylocystis echinoides</name>
    <dbReference type="NCBI Taxonomy" id="29468"/>
    <lineage>
        <taxon>Bacteria</taxon>
        <taxon>Pseudomonadati</taxon>
        <taxon>Pseudomonadota</taxon>
        <taxon>Alphaproteobacteria</taxon>
        <taxon>Hyphomicrobiales</taxon>
        <taxon>Methylocystaceae</taxon>
        <taxon>Methylocystis</taxon>
    </lineage>
</organism>
<dbReference type="Gene3D" id="3.40.50.1820">
    <property type="entry name" value="alpha/beta hydrolase"/>
    <property type="match status" value="1"/>
</dbReference>
<feature type="transmembrane region" description="Helical" evidence="2">
    <location>
        <begin position="426"/>
        <end position="446"/>
    </location>
</feature>
<gene>
    <name evidence="4" type="ORF">LMG27198_38440</name>
</gene>
<keyword evidence="1 4" id="KW-0378">Hydrolase</keyword>
<evidence type="ECO:0000256" key="1">
    <source>
        <dbReference type="ARBA" id="ARBA00022801"/>
    </source>
</evidence>
<dbReference type="InterPro" id="IPR022742">
    <property type="entry name" value="Hydrolase_4"/>
</dbReference>
<dbReference type="PANTHER" id="PTHR22946:SF9">
    <property type="entry name" value="POLYKETIDE TRANSFERASE AF380"/>
    <property type="match status" value="1"/>
</dbReference>
<feature type="transmembrane region" description="Helical" evidence="2">
    <location>
        <begin position="331"/>
        <end position="349"/>
    </location>
</feature>
<comment type="caution">
    <text evidence="4">The sequence shown here is derived from an EMBL/GenBank/DDBJ whole genome shotgun (WGS) entry which is preliminary data.</text>
</comment>
<evidence type="ECO:0000313" key="5">
    <source>
        <dbReference type="Proteomes" id="UP001144323"/>
    </source>
</evidence>
<name>A0A9W6LTT1_9HYPH</name>
<feature type="transmembrane region" description="Helical" evidence="2">
    <location>
        <begin position="486"/>
        <end position="504"/>
    </location>
</feature>
<evidence type="ECO:0000259" key="3">
    <source>
        <dbReference type="Pfam" id="PF12146"/>
    </source>
</evidence>
<dbReference type="InterPro" id="IPR050261">
    <property type="entry name" value="FrsA_esterase"/>
</dbReference>